<evidence type="ECO:0008006" key="4">
    <source>
        <dbReference type="Google" id="ProtNLM"/>
    </source>
</evidence>
<keyword evidence="3" id="KW-1185">Reference proteome</keyword>
<dbReference type="Proteomes" id="UP000183988">
    <property type="component" value="Unassembled WGS sequence"/>
</dbReference>
<evidence type="ECO:0000313" key="2">
    <source>
        <dbReference type="EMBL" id="SHG45738.1"/>
    </source>
</evidence>
<organism evidence="2 3">
    <name type="scientific">Ornithinibacillus halophilus</name>
    <dbReference type="NCBI Taxonomy" id="930117"/>
    <lineage>
        <taxon>Bacteria</taxon>
        <taxon>Bacillati</taxon>
        <taxon>Bacillota</taxon>
        <taxon>Bacilli</taxon>
        <taxon>Bacillales</taxon>
        <taxon>Bacillaceae</taxon>
        <taxon>Ornithinibacillus</taxon>
    </lineage>
</organism>
<accession>A0A1M5JZ00</accession>
<evidence type="ECO:0000313" key="3">
    <source>
        <dbReference type="Proteomes" id="UP000183988"/>
    </source>
</evidence>
<name>A0A1M5JZ00_9BACI</name>
<keyword evidence="1" id="KW-0732">Signal</keyword>
<dbReference type="EMBL" id="FQVW01000034">
    <property type="protein sequence ID" value="SHG45738.1"/>
    <property type="molecule type" value="Genomic_DNA"/>
</dbReference>
<dbReference type="STRING" id="930117.SAMN05216225_103428"/>
<reference evidence="2 3" key="1">
    <citation type="submission" date="2016-11" db="EMBL/GenBank/DDBJ databases">
        <authorList>
            <person name="Jaros S."/>
            <person name="Januszkiewicz K."/>
            <person name="Wedrychowicz H."/>
        </authorList>
    </citation>
    <scope>NUCLEOTIDE SEQUENCE [LARGE SCALE GENOMIC DNA]</scope>
    <source>
        <strain evidence="2 3">IBRC-M 10683</strain>
    </source>
</reference>
<gene>
    <name evidence="2" type="ORF">SAMN05216225_103428</name>
</gene>
<dbReference type="OrthoDB" id="2428465at2"/>
<dbReference type="RefSeq" id="WP_072891275.1">
    <property type="nucleotide sequence ID" value="NZ_FQVW01000034.1"/>
</dbReference>
<evidence type="ECO:0000256" key="1">
    <source>
        <dbReference type="SAM" id="SignalP"/>
    </source>
</evidence>
<dbReference type="AlphaFoldDB" id="A0A1M5JZ00"/>
<protein>
    <recommendedName>
        <fullName evidence="4">Peptidase propeptide and YPEB domain-containing protein</fullName>
    </recommendedName>
</protein>
<sequence>MKKYSFTFTVVFILLIASACDEKSASPKITEDEAETIVLEHLTGDFNRDENEITIQSVSNSSGKYIVEWEVDKDCEYGTVQVDDQSGEIIEAMETNC</sequence>
<feature type="chain" id="PRO_5039180301" description="Peptidase propeptide and YPEB domain-containing protein" evidence="1">
    <location>
        <begin position="20"/>
        <end position="97"/>
    </location>
</feature>
<proteinExistence type="predicted"/>
<feature type="signal peptide" evidence="1">
    <location>
        <begin position="1"/>
        <end position="19"/>
    </location>
</feature>
<dbReference type="PROSITE" id="PS51257">
    <property type="entry name" value="PROKAR_LIPOPROTEIN"/>
    <property type="match status" value="1"/>
</dbReference>